<feature type="domain" description="Integral membrane bound transporter" evidence="6">
    <location>
        <begin position="21"/>
        <end position="150"/>
    </location>
</feature>
<dbReference type="GO" id="GO:0016020">
    <property type="term" value="C:membrane"/>
    <property type="evidence" value="ECO:0007669"/>
    <property type="project" value="UniProtKB-SubCell"/>
</dbReference>
<evidence type="ECO:0000256" key="2">
    <source>
        <dbReference type="ARBA" id="ARBA00022692"/>
    </source>
</evidence>
<comment type="subcellular location">
    <subcellularLocation>
        <location evidence="1">Membrane</location>
        <topology evidence="1">Multi-pass membrane protein</topology>
    </subcellularLocation>
</comment>
<keyword evidence="4 5" id="KW-0472">Membrane</keyword>
<evidence type="ECO:0000256" key="5">
    <source>
        <dbReference type="SAM" id="Phobius"/>
    </source>
</evidence>
<name>A0A1Y6CK58_9PROT</name>
<evidence type="ECO:0000256" key="1">
    <source>
        <dbReference type="ARBA" id="ARBA00004141"/>
    </source>
</evidence>
<feature type="transmembrane region" description="Helical" evidence="5">
    <location>
        <begin position="89"/>
        <end position="105"/>
    </location>
</feature>
<dbReference type="Proteomes" id="UP000192917">
    <property type="component" value="Unassembled WGS sequence"/>
</dbReference>
<keyword evidence="2 5" id="KW-0812">Transmembrane</keyword>
<dbReference type="RefSeq" id="WP_085125637.1">
    <property type="nucleotide sequence ID" value="NZ_FWZX01000030.1"/>
</dbReference>
<dbReference type="Pfam" id="PF13515">
    <property type="entry name" value="FUSC_2"/>
    <property type="match status" value="1"/>
</dbReference>
<dbReference type="InterPro" id="IPR049453">
    <property type="entry name" value="Memb_transporter_dom"/>
</dbReference>
<dbReference type="STRING" id="560819.SAMN05428998_13068"/>
<gene>
    <name evidence="7" type="ORF">SAMN05428998_13068</name>
</gene>
<evidence type="ECO:0000313" key="8">
    <source>
        <dbReference type="Proteomes" id="UP000192917"/>
    </source>
</evidence>
<dbReference type="EMBL" id="FWZX01000030">
    <property type="protein sequence ID" value="SMF71849.1"/>
    <property type="molecule type" value="Genomic_DNA"/>
</dbReference>
<accession>A0A1Y6CK58</accession>
<evidence type="ECO:0000256" key="3">
    <source>
        <dbReference type="ARBA" id="ARBA00022989"/>
    </source>
</evidence>
<sequence length="316" mass="32086">MPALDRRQLLPALRLVAAALLAYGLSTLAGLPEGYWAALSAVIVSRPQPGAALQAGADRLVGTLLGAGIACLAALAGQVPFFAGPWSDLLLLGAALLPLGLLLAWREAWRTAPIAAIIVLSAGTRGEGALGAALLRVLEIGLGGLVAVAVARFLLPGHSDREAAVLARRLLARSAAALAAAEAGDEAGCSALQAEARALQRRLFRLPDSARWERVDRAALAELVRAAGRFGLSCGFAVRLLLAARRAGNPALAGAALKARLAPLTALAREEAEVPAAPAGRASAESQAAALGHVLALAARDAGALAEAIGGDRFRP</sequence>
<protein>
    <submittedName>
        <fullName evidence="7">Fusaric acid resistance protein-like</fullName>
    </submittedName>
</protein>
<dbReference type="AlphaFoldDB" id="A0A1Y6CK58"/>
<proteinExistence type="predicted"/>
<evidence type="ECO:0000256" key="4">
    <source>
        <dbReference type="ARBA" id="ARBA00023136"/>
    </source>
</evidence>
<evidence type="ECO:0000313" key="7">
    <source>
        <dbReference type="EMBL" id="SMF71849.1"/>
    </source>
</evidence>
<reference evidence="7 8" key="1">
    <citation type="submission" date="2017-04" db="EMBL/GenBank/DDBJ databases">
        <authorList>
            <person name="Afonso C.L."/>
            <person name="Miller P.J."/>
            <person name="Scott M.A."/>
            <person name="Spackman E."/>
            <person name="Goraichik I."/>
            <person name="Dimitrov K.M."/>
            <person name="Suarez D.L."/>
            <person name="Swayne D.E."/>
        </authorList>
    </citation>
    <scope>NUCLEOTIDE SEQUENCE [LARGE SCALE GENOMIC DNA]</scope>
    <source>
        <strain evidence="7 8">USBA 355</strain>
    </source>
</reference>
<organism evidence="7 8">
    <name type="scientific">Tistlia consotensis USBA 355</name>
    <dbReference type="NCBI Taxonomy" id="560819"/>
    <lineage>
        <taxon>Bacteria</taxon>
        <taxon>Pseudomonadati</taxon>
        <taxon>Pseudomonadota</taxon>
        <taxon>Alphaproteobacteria</taxon>
        <taxon>Rhodospirillales</taxon>
        <taxon>Rhodovibrionaceae</taxon>
        <taxon>Tistlia</taxon>
    </lineage>
</organism>
<keyword evidence="8" id="KW-1185">Reference proteome</keyword>
<feature type="transmembrane region" description="Helical" evidence="5">
    <location>
        <begin position="60"/>
        <end position="83"/>
    </location>
</feature>
<keyword evidence="3 5" id="KW-1133">Transmembrane helix</keyword>
<evidence type="ECO:0000259" key="6">
    <source>
        <dbReference type="Pfam" id="PF13515"/>
    </source>
</evidence>